<sequence length="270" mass="30163">MNNFWQRTLTGILFVIVLAGGIFYHQLSFATIFLLIVVAGIHEMSILFSKTENKVDLFTTAFLGIYIFISTYLIQAKTLDSSAYLAIIPIVAYIFIKELFLQNKAPLTNIALSLLTACYIALPFALINILAFQDGQYNFHLPLAIFILVWINDTGAYLSGITLGKHKFFERISPKKTWEGTIGGFVLTIVASYVLSLFWDDMNLFQWLIFGGITSIMAVLGDLAESMFKRSIGVKDSGTILPGHGGILDRFDAVLFAIPMAVFYIELLVR</sequence>
<evidence type="ECO:0000256" key="10">
    <source>
        <dbReference type="ARBA" id="ARBA00022679"/>
    </source>
</evidence>
<dbReference type="EC" id="2.7.7.41" evidence="6 18"/>
<keyword evidence="15 19" id="KW-0472">Membrane</keyword>
<evidence type="ECO:0000256" key="14">
    <source>
        <dbReference type="ARBA" id="ARBA00023098"/>
    </source>
</evidence>
<comment type="pathway">
    <text evidence="3 18">Phospholipid metabolism; CDP-diacylglycerol biosynthesis; CDP-diacylglycerol from sn-glycerol 3-phosphate: step 3/3.</text>
</comment>
<dbReference type="RefSeq" id="WP_301188537.1">
    <property type="nucleotide sequence ID" value="NZ_JAPDPJ010000001.1"/>
</dbReference>
<evidence type="ECO:0000313" key="20">
    <source>
        <dbReference type="EMBL" id="MCW3784966.1"/>
    </source>
</evidence>
<keyword evidence="17" id="KW-1208">Phospholipid metabolism</keyword>
<evidence type="ECO:0000256" key="16">
    <source>
        <dbReference type="ARBA" id="ARBA00023209"/>
    </source>
</evidence>
<evidence type="ECO:0000256" key="6">
    <source>
        <dbReference type="ARBA" id="ARBA00012487"/>
    </source>
</evidence>
<gene>
    <name evidence="20" type="ORF">OM075_00740</name>
</gene>
<feature type="transmembrane region" description="Helical" evidence="19">
    <location>
        <begin position="81"/>
        <end position="100"/>
    </location>
</feature>
<dbReference type="GO" id="GO:0005886">
    <property type="term" value="C:plasma membrane"/>
    <property type="evidence" value="ECO:0007669"/>
    <property type="project" value="UniProtKB-SubCell"/>
</dbReference>
<feature type="transmembrane region" description="Helical" evidence="19">
    <location>
        <begin position="139"/>
        <end position="159"/>
    </location>
</feature>
<keyword evidence="8" id="KW-1003">Cell membrane</keyword>
<dbReference type="PROSITE" id="PS01315">
    <property type="entry name" value="CDS"/>
    <property type="match status" value="1"/>
</dbReference>
<comment type="catalytic activity">
    <reaction evidence="1 18">
        <text>a 1,2-diacyl-sn-glycero-3-phosphate + CTP + H(+) = a CDP-1,2-diacyl-sn-glycerol + diphosphate</text>
        <dbReference type="Rhea" id="RHEA:16229"/>
        <dbReference type="ChEBI" id="CHEBI:15378"/>
        <dbReference type="ChEBI" id="CHEBI:33019"/>
        <dbReference type="ChEBI" id="CHEBI:37563"/>
        <dbReference type="ChEBI" id="CHEBI:58332"/>
        <dbReference type="ChEBI" id="CHEBI:58608"/>
        <dbReference type="EC" id="2.7.7.41"/>
    </reaction>
</comment>
<dbReference type="GO" id="GO:0016024">
    <property type="term" value="P:CDP-diacylglycerol biosynthetic process"/>
    <property type="evidence" value="ECO:0007669"/>
    <property type="project" value="TreeGrafter"/>
</dbReference>
<comment type="pathway">
    <text evidence="4">Lipid metabolism.</text>
</comment>
<keyword evidence="13 19" id="KW-1133">Transmembrane helix</keyword>
<keyword evidence="12 18" id="KW-0548">Nucleotidyltransferase</keyword>
<protein>
    <recommendedName>
        <fullName evidence="7 18">Phosphatidate cytidylyltransferase</fullName>
        <ecNumber evidence="6 18">2.7.7.41</ecNumber>
    </recommendedName>
</protein>
<dbReference type="PANTHER" id="PTHR46382:SF1">
    <property type="entry name" value="PHOSPHATIDATE CYTIDYLYLTRANSFERASE"/>
    <property type="match status" value="1"/>
</dbReference>
<evidence type="ECO:0000256" key="4">
    <source>
        <dbReference type="ARBA" id="ARBA00005189"/>
    </source>
</evidence>
<evidence type="ECO:0000256" key="12">
    <source>
        <dbReference type="ARBA" id="ARBA00022695"/>
    </source>
</evidence>
<organism evidence="20 21">
    <name type="scientific">Plebeiibacterium sediminum</name>
    <dbReference type="NCBI Taxonomy" id="2992112"/>
    <lineage>
        <taxon>Bacteria</taxon>
        <taxon>Pseudomonadati</taxon>
        <taxon>Bacteroidota</taxon>
        <taxon>Bacteroidia</taxon>
        <taxon>Marinilabiliales</taxon>
        <taxon>Marinilabiliaceae</taxon>
        <taxon>Plebeiibacterium</taxon>
    </lineage>
</organism>
<keyword evidence="16" id="KW-0594">Phospholipid biosynthesis</keyword>
<comment type="caution">
    <text evidence="20">The sequence shown here is derived from an EMBL/GenBank/DDBJ whole genome shotgun (WGS) entry which is preliminary data.</text>
</comment>
<feature type="transmembrane region" description="Helical" evidence="19">
    <location>
        <begin position="57"/>
        <end position="75"/>
    </location>
</feature>
<feature type="transmembrane region" description="Helical" evidence="19">
    <location>
        <begin position="180"/>
        <end position="199"/>
    </location>
</feature>
<evidence type="ECO:0000256" key="8">
    <source>
        <dbReference type="ARBA" id="ARBA00022475"/>
    </source>
</evidence>
<keyword evidence="10 18" id="KW-0808">Transferase</keyword>
<evidence type="ECO:0000256" key="18">
    <source>
        <dbReference type="RuleBase" id="RU003938"/>
    </source>
</evidence>
<keyword evidence="14" id="KW-0443">Lipid metabolism</keyword>
<accession>A0AAE3SDG9</accession>
<comment type="subcellular location">
    <subcellularLocation>
        <location evidence="2">Cell membrane</location>
        <topology evidence="2">Multi-pass membrane protein</topology>
    </subcellularLocation>
</comment>
<keyword evidence="9" id="KW-0444">Lipid biosynthesis</keyword>
<feature type="transmembrane region" description="Helical" evidence="19">
    <location>
        <begin position="205"/>
        <end position="224"/>
    </location>
</feature>
<evidence type="ECO:0000256" key="19">
    <source>
        <dbReference type="SAM" id="Phobius"/>
    </source>
</evidence>
<dbReference type="AlphaFoldDB" id="A0AAE3SDG9"/>
<keyword evidence="21" id="KW-1185">Reference proteome</keyword>
<evidence type="ECO:0000313" key="21">
    <source>
        <dbReference type="Proteomes" id="UP001209229"/>
    </source>
</evidence>
<dbReference type="Proteomes" id="UP001209229">
    <property type="component" value="Unassembled WGS sequence"/>
</dbReference>
<evidence type="ECO:0000256" key="3">
    <source>
        <dbReference type="ARBA" id="ARBA00005119"/>
    </source>
</evidence>
<evidence type="ECO:0000256" key="17">
    <source>
        <dbReference type="ARBA" id="ARBA00023264"/>
    </source>
</evidence>
<proteinExistence type="inferred from homology"/>
<feature type="transmembrane region" description="Helical" evidence="19">
    <location>
        <begin position="12"/>
        <end position="37"/>
    </location>
</feature>
<evidence type="ECO:0000256" key="1">
    <source>
        <dbReference type="ARBA" id="ARBA00001698"/>
    </source>
</evidence>
<reference evidence="20" key="1">
    <citation type="submission" date="2022-10" db="EMBL/GenBank/DDBJ databases">
        <authorList>
            <person name="Yu W.X."/>
        </authorList>
    </citation>
    <scope>NUCLEOTIDE SEQUENCE</scope>
    <source>
        <strain evidence="20">AAT</strain>
    </source>
</reference>
<evidence type="ECO:0000256" key="5">
    <source>
        <dbReference type="ARBA" id="ARBA00010185"/>
    </source>
</evidence>
<dbReference type="EMBL" id="JAPDPJ010000001">
    <property type="protein sequence ID" value="MCW3784966.1"/>
    <property type="molecule type" value="Genomic_DNA"/>
</dbReference>
<evidence type="ECO:0000256" key="13">
    <source>
        <dbReference type="ARBA" id="ARBA00022989"/>
    </source>
</evidence>
<feature type="transmembrane region" description="Helical" evidence="19">
    <location>
        <begin position="112"/>
        <end position="133"/>
    </location>
</feature>
<comment type="similarity">
    <text evidence="5 18">Belongs to the CDS family.</text>
</comment>
<evidence type="ECO:0000256" key="7">
    <source>
        <dbReference type="ARBA" id="ARBA00019373"/>
    </source>
</evidence>
<dbReference type="InterPro" id="IPR000374">
    <property type="entry name" value="PC_trans"/>
</dbReference>
<dbReference type="Pfam" id="PF01148">
    <property type="entry name" value="CTP_transf_1"/>
    <property type="match status" value="1"/>
</dbReference>
<evidence type="ECO:0000256" key="11">
    <source>
        <dbReference type="ARBA" id="ARBA00022692"/>
    </source>
</evidence>
<evidence type="ECO:0000256" key="9">
    <source>
        <dbReference type="ARBA" id="ARBA00022516"/>
    </source>
</evidence>
<dbReference type="GO" id="GO:0004605">
    <property type="term" value="F:phosphatidate cytidylyltransferase activity"/>
    <property type="evidence" value="ECO:0007669"/>
    <property type="project" value="UniProtKB-EC"/>
</dbReference>
<evidence type="ECO:0000256" key="15">
    <source>
        <dbReference type="ARBA" id="ARBA00023136"/>
    </source>
</evidence>
<keyword evidence="11 18" id="KW-0812">Transmembrane</keyword>
<evidence type="ECO:0000256" key="2">
    <source>
        <dbReference type="ARBA" id="ARBA00004651"/>
    </source>
</evidence>
<name>A0AAE3SDG9_9BACT</name>
<dbReference type="PANTHER" id="PTHR46382">
    <property type="entry name" value="PHOSPHATIDATE CYTIDYLYLTRANSFERASE"/>
    <property type="match status" value="1"/>
</dbReference>